<feature type="transmembrane region" description="Helical" evidence="1">
    <location>
        <begin position="526"/>
        <end position="543"/>
    </location>
</feature>
<evidence type="ECO:0000313" key="2">
    <source>
        <dbReference type="EMBL" id="ESL02115.1"/>
    </source>
</evidence>
<dbReference type="eggNOG" id="COG5421">
    <property type="taxonomic scope" value="Bacteria"/>
</dbReference>
<proteinExistence type="predicted"/>
<dbReference type="OrthoDB" id="9767746at2"/>
<dbReference type="InterPro" id="IPR012337">
    <property type="entry name" value="RNaseH-like_sf"/>
</dbReference>
<name>V2Z5D1_9FIRM</name>
<dbReference type="HOGENOM" id="CLU_022426_4_0_9"/>
<dbReference type="Proteomes" id="UP000018227">
    <property type="component" value="Unassembled WGS sequence"/>
</dbReference>
<keyword evidence="1" id="KW-1133">Transmembrane helix</keyword>
<organism evidence="2 3">
    <name type="scientific">Catonella morbi ATCC 51271</name>
    <dbReference type="NCBI Taxonomy" id="592026"/>
    <lineage>
        <taxon>Bacteria</taxon>
        <taxon>Bacillati</taxon>
        <taxon>Bacillota</taxon>
        <taxon>Clostridia</taxon>
        <taxon>Lachnospirales</taxon>
        <taxon>Lachnospiraceae</taxon>
        <taxon>Catonella</taxon>
    </lineage>
</organism>
<dbReference type="InterPro" id="IPR047654">
    <property type="entry name" value="IS1634_transpos"/>
</dbReference>
<keyword evidence="1" id="KW-0472">Membrane</keyword>
<evidence type="ECO:0000313" key="3">
    <source>
        <dbReference type="Proteomes" id="UP000018227"/>
    </source>
</evidence>
<dbReference type="RefSeq" id="WP_023355109.1">
    <property type="nucleotide sequence ID" value="NZ_KI535369.1"/>
</dbReference>
<dbReference type="PANTHER" id="PTHR34614">
    <property type="match status" value="1"/>
</dbReference>
<protein>
    <submittedName>
        <fullName evidence="2">Uncharacterized protein</fullName>
    </submittedName>
</protein>
<dbReference type="SUPFAM" id="SSF53098">
    <property type="entry name" value="Ribonuclease H-like"/>
    <property type="match status" value="1"/>
</dbReference>
<dbReference type="STRING" id="592026.GCWU0000282_002249"/>
<comment type="caution">
    <text evidence="2">The sequence shown here is derived from an EMBL/GenBank/DDBJ whole genome shotgun (WGS) entry which is preliminary data.</text>
</comment>
<gene>
    <name evidence="2" type="ORF">GCWU0000282_002249</name>
</gene>
<dbReference type="AlphaFoldDB" id="V2Z5D1"/>
<dbReference type="NCBIfam" id="NF033559">
    <property type="entry name" value="transpos_IS1634"/>
    <property type="match status" value="1"/>
</dbReference>
<dbReference type="PANTHER" id="PTHR34614:SF2">
    <property type="entry name" value="TRANSPOSASE IS4-LIKE DOMAIN-CONTAINING PROTEIN"/>
    <property type="match status" value="1"/>
</dbReference>
<accession>V2Z5D1</accession>
<dbReference type="EMBL" id="ACIL03000016">
    <property type="protein sequence ID" value="ESL02115.1"/>
    <property type="molecule type" value="Genomic_DNA"/>
</dbReference>
<keyword evidence="3" id="KW-1185">Reference proteome</keyword>
<sequence length="617" mass="72017">MKLGYNTKAIDPTYYVQMGIRNGNKTTTKNIEKIGKHSEPLNITDNPLAYAKDYVARYNEKVNNTKQAKLEIRLDFTERVKHRNVQTSESTLKNIGYLYLQHLYSLLEVDKFFDQITENRKISFNPDLVNRFLTYSRILDPDSKLGSFEKLGKFYEEPDFGYQHILRTMDLLYDNFDEYISHLFRESGKIHKRNTTVCYYDCTNYYCEAETQDLEYVDEVTGEVMKGLRQFGFAIDHKPNPLVEMGLFMDTDGIPVSMCLAPGNTNEQTTAIPLEKELIKMFNGKNKKFIYCADAGLGSYHIRNFNSMGGRAFVVTQSVKKLSDTLKQAVFNDYGYRRLSDDKPLTISAMKRFDKKDANNISLYNDKIYKVIEASTLLDVGLYEEKILQNGKIKKIKSKACLKQHVIITFSRKSMEYQRFIRNRQIERAKSILDKMDPDEYKKGPNDVMRFIKKVGKDKITYEIDNDRIREEEKYDGFYAIATNLDDDVKDIIAINEQRYQIEDCFRILKTDFSSRPYFHRNRGRIIAHFMICYTALLIYRLLEVKLNSFSKEIHLTTRNIVETMQNMQIANISDMAYVSQYTGSKALTALEGVFALGLDRKNFLPKDLNKKCRKKF</sequence>
<evidence type="ECO:0000256" key="1">
    <source>
        <dbReference type="SAM" id="Phobius"/>
    </source>
</evidence>
<keyword evidence="1" id="KW-0812">Transmembrane</keyword>
<reference evidence="2 3" key="1">
    <citation type="submission" date="2013-06" db="EMBL/GenBank/DDBJ databases">
        <authorList>
            <person name="Weinstock G."/>
            <person name="Sodergren E."/>
            <person name="Clifton S."/>
            <person name="Fulton L."/>
            <person name="Fulton B."/>
            <person name="Courtney L."/>
            <person name="Fronick C."/>
            <person name="Harrison M."/>
            <person name="Strong C."/>
            <person name="Farmer C."/>
            <person name="Delahaunty K."/>
            <person name="Markovic C."/>
            <person name="Hall O."/>
            <person name="Minx P."/>
            <person name="Tomlinson C."/>
            <person name="Mitreva M."/>
            <person name="Nelson J."/>
            <person name="Hou S."/>
            <person name="Wollam A."/>
            <person name="Pepin K.H."/>
            <person name="Johnson M."/>
            <person name="Bhonagiri V."/>
            <person name="Nash W.E."/>
            <person name="Warren W."/>
            <person name="Chinwalla A."/>
            <person name="Mardis E.R."/>
            <person name="Wilson R.K."/>
        </authorList>
    </citation>
    <scope>NUCLEOTIDE SEQUENCE [LARGE SCALE GENOMIC DNA]</scope>
    <source>
        <strain evidence="2 3">ATCC 51271</strain>
    </source>
</reference>